<evidence type="ECO:0000313" key="2">
    <source>
        <dbReference type="Proteomes" id="UP001232148"/>
    </source>
</evidence>
<reference evidence="1" key="1">
    <citation type="submission" date="2021-06" db="EMBL/GenBank/DDBJ databases">
        <title>Comparative genomics, transcriptomics and evolutionary studies reveal genomic signatures of adaptation to plant cell wall in hemibiotrophic fungi.</title>
        <authorList>
            <consortium name="DOE Joint Genome Institute"/>
            <person name="Baroncelli R."/>
            <person name="Diaz J.F."/>
            <person name="Benocci T."/>
            <person name="Peng M."/>
            <person name="Battaglia E."/>
            <person name="Haridas S."/>
            <person name="Andreopoulos W."/>
            <person name="Labutti K."/>
            <person name="Pangilinan J."/>
            <person name="Floch G.L."/>
            <person name="Makela M.R."/>
            <person name="Henrissat B."/>
            <person name="Grigoriev I.V."/>
            <person name="Crouch J.A."/>
            <person name="De Vries R.P."/>
            <person name="Sukno S.A."/>
            <person name="Thon M.R."/>
        </authorList>
    </citation>
    <scope>NUCLEOTIDE SEQUENCE</scope>
    <source>
        <strain evidence="1">MAFF235873</strain>
    </source>
</reference>
<accession>A0AAD9HA37</accession>
<organism evidence="1 2">
    <name type="scientific">Colletotrichum zoysiae</name>
    <dbReference type="NCBI Taxonomy" id="1216348"/>
    <lineage>
        <taxon>Eukaryota</taxon>
        <taxon>Fungi</taxon>
        <taxon>Dikarya</taxon>
        <taxon>Ascomycota</taxon>
        <taxon>Pezizomycotina</taxon>
        <taxon>Sordariomycetes</taxon>
        <taxon>Hypocreomycetidae</taxon>
        <taxon>Glomerellales</taxon>
        <taxon>Glomerellaceae</taxon>
        <taxon>Colletotrichum</taxon>
        <taxon>Colletotrichum graminicola species complex</taxon>
    </lineage>
</organism>
<proteinExistence type="predicted"/>
<sequence>MRPRTTTCHALSIVVRVTCLRPEADMESLEDILWDDTRQMGRRDFLFSVGPHQLLVGDLVQDSIEKQAKRLLQGVVEINSGHSSDKRIIVFMAYDFGALVVKMALSLAARFQDTYPDVFFQTGLHRLPPAGPGYPRDDCEALGVSVVFEGEEPFASRHS</sequence>
<evidence type="ECO:0000313" key="1">
    <source>
        <dbReference type="EMBL" id="KAK2024172.1"/>
    </source>
</evidence>
<keyword evidence="2" id="KW-1185">Reference proteome</keyword>
<protein>
    <submittedName>
        <fullName evidence="1">Uncharacterized protein</fullName>
    </submittedName>
</protein>
<gene>
    <name evidence="1" type="ORF">LX32DRAFT_113459</name>
</gene>
<comment type="caution">
    <text evidence="1">The sequence shown here is derived from an EMBL/GenBank/DDBJ whole genome shotgun (WGS) entry which is preliminary data.</text>
</comment>
<dbReference type="AlphaFoldDB" id="A0AAD9HA37"/>
<dbReference type="EMBL" id="MU842973">
    <property type="protein sequence ID" value="KAK2024172.1"/>
    <property type="molecule type" value="Genomic_DNA"/>
</dbReference>
<name>A0AAD9HA37_9PEZI</name>
<dbReference type="Proteomes" id="UP001232148">
    <property type="component" value="Unassembled WGS sequence"/>
</dbReference>